<feature type="domain" description="Phosphatidic acid phosphatase type 2/haloperoxidase" evidence="2">
    <location>
        <begin position="89"/>
        <end position="202"/>
    </location>
</feature>
<proteinExistence type="predicted"/>
<comment type="caution">
    <text evidence="3">The sequence shown here is derived from an EMBL/GenBank/DDBJ whole genome shotgun (WGS) entry which is preliminary data.</text>
</comment>
<feature type="transmembrane region" description="Helical" evidence="1">
    <location>
        <begin position="159"/>
        <end position="181"/>
    </location>
</feature>
<evidence type="ECO:0000256" key="1">
    <source>
        <dbReference type="SAM" id="Phobius"/>
    </source>
</evidence>
<dbReference type="PANTHER" id="PTHR14969">
    <property type="entry name" value="SPHINGOSINE-1-PHOSPHATE PHOSPHOHYDROLASE"/>
    <property type="match status" value="1"/>
</dbReference>
<keyword evidence="1" id="KW-1133">Transmembrane helix</keyword>
<keyword evidence="1" id="KW-0812">Transmembrane</keyword>
<feature type="transmembrane region" description="Helical" evidence="1">
    <location>
        <begin position="65"/>
        <end position="83"/>
    </location>
</feature>
<protein>
    <submittedName>
        <fullName evidence="3">Phosphatase PAP2 family protein</fullName>
    </submittedName>
</protein>
<dbReference type="EMBL" id="JABBFX010000003">
    <property type="protein sequence ID" value="NML46978.1"/>
    <property type="molecule type" value="Genomic_DNA"/>
</dbReference>
<evidence type="ECO:0000259" key="2">
    <source>
        <dbReference type="SMART" id="SM00014"/>
    </source>
</evidence>
<dbReference type="SUPFAM" id="SSF48317">
    <property type="entry name" value="Acid phosphatase/Vanadium-dependent haloperoxidase"/>
    <property type="match status" value="1"/>
</dbReference>
<organism evidence="3 4">
    <name type="scientific">Ramlibacter agri</name>
    <dbReference type="NCBI Taxonomy" id="2728837"/>
    <lineage>
        <taxon>Bacteria</taxon>
        <taxon>Pseudomonadati</taxon>
        <taxon>Pseudomonadota</taxon>
        <taxon>Betaproteobacteria</taxon>
        <taxon>Burkholderiales</taxon>
        <taxon>Comamonadaceae</taxon>
        <taxon>Ramlibacter</taxon>
    </lineage>
</organism>
<keyword evidence="1" id="KW-0472">Membrane</keyword>
<dbReference type="InterPro" id="IPR036938">
    <property type="entry name" value="PAP2/HPO_sf"/>
</dbReference>
<reference evidence="3 4" key="1">
    <citation type="submission" date="2020-04" db="EMBL/GenBank/DDBJ databases">
        <title>Ramlibacter sp. G-1-2-2 isolated from soil.</title>
        <authorList>
            <person name="Dahal R.H."/>
        </authorList>
    </citation>
    <scope>NUCLEOTIDE SEQUENCE [LARGE SCALE GENOMIC DNA]</scope>
    <source>
        <strain evidence="3 4">G-1-2-2</strain>
    </source>
</reference>
<dbReference type="PANTHER" id="PTHR14969:SF13">
    <property type="entry name" value="AT30094P"/>
    <property type="match status" value="1"/>
</dbReference>
<accession>A0A848HH33</accession>
<feature type="transmembrane region" description="Helical" evidence="1">
    <location>
        <begin position="130"/>
        <end position="152"/>
    </location>
</feature>
<dbReference type="Gene3D" id="1.20.144.10">
    <property type="entry name" value="Phosphatidic acid phosphatase type 2/haloperoxidase"/>
    <property type="match status" value="2"/>
</dbReference>
<dbReference type="Proteomes" id="UP000541185">
    <property type="component" value="Unassembled WGS sequence"/>
</dbReference>
<dbReference type="CDD" id="cd03392">
    <property type="entry name" value="PAP2_like_2"/>
    <property type="match status" value="1"/>
</dbReference>
<name>A0A848HH33_9BURK</name>
<dbReference type="RefSeq" id="WP_169421286.1">
    <property type="nucleotide sequence ID" value="NZ_JABBFX010000003.1"/>
</dbReference>
<dbReference type="SMART" id="SM00014">
    <property type="entry name" value="acidPPc"/>
    <property type="match status" value="1"/>
</dbReference>
<gene>
    <name evidence="3" type="ORF">HHL11_24755</name>
</gene>
<dbReference type="AlphaFoldDB" id="A0A848HH33"/>
<evidence type="ECO:0000313" key="4">
    <source>
        <dbReference type="Proteomes" id="UP000541185"/>
    </source>
</evidence>
<feature type="transmembrane region" description="Helical" evidence="1">
    <location>
        <begin position="187"/>
        <end position="205"/>
    </location>
</feature>
<evidence type="ECO:0000313" key="3">
    <source>
        <dbReference type="EMBL" id="NML46978.1"/>
    </source>
</evidence>
<dbReference type="InterPro" id="IPR000326">
    <property type="entry name" value="PAP2/HPO"/>
</dbReference>
<dbReference type="Pfam" id="PF01569">
    <property type="entry name" value="PAP2"/>
    <property type="match status" value="1"/>
</dbReference>
<keyword evidence="4" id="KW-1185">Reference proteome</keyword>
<sequence length="208" mass="22754">MSLSWPRPRAALISVCLALLLFALFAWQLLAQGPMARVDQAVTLWLAAHRQPGLTTAMALVSDLHQTWVLLLASALLAGWFAWRLHPRWGYTLLVVPSGMLLNDGVKNVFRRARPVLEQPLVHYDSYSFPSGHAAGATVFWGAVLLVVFAHARHRGIRAAAAVITPALVALVCFSRVYLGAHYLSDVLAAVGLSTAWLVAFATAMHRR</sequence>